<evidence type="ECO:0000256" key="3">
    <source>
        <dbReference type="SAM" id="Phobius"/>
    </source>
</evidence>
<evidence type="ECO:0000313" key="6">
    <source>
        <dbReference type="Proteomes" id="UP000505210"/>
    </source>
</evidence>
<feature type="transmembrane region" description="Helical" evidence="3">
    <location>
        <begin position="14"/>
        <end position="33"/>
    </location>
</feature>
<evidence type="ECO:0000256" key="1">
    <source>
        <dbReference type="ARBA" id="ARBA00001954"/>
    </source>
</evidence>
<dbReference type="GO" id="GO:0006629">
    <property type="term" value="P:lipid metabolic process"/>
    <property type="evidence" value="ECO:0007669"/>
    <property type="project" value="InterPro"/>
</dbReference>
<proteinExistence type="inferred from homology"/>
<evidence type="ECO:0000259" key="4">
    <source>
        <dbReference type="Pfam" id="PF00487"/>
    </source>
</evidence>
<comment type="cofactor">
    <cofactor evidence="1">
        <name>Fe(2+)</name>
        <dbReference type="ChEBI" id="CHEBI:29033"/>
    </cofactor>
</comment>
<protein>
    <recommendedName>
        <fullName evidence="4">Fatty acid desaturase domain-containing protein</fullName>
    </recommendedName>
</protein>
<dbReference type="InterPro" id="IPR005804">
    <property type="entry name" value="FA_desaturase_dom"/>
</dbReference>
<comment type="similarity">
    <text evidence="2">Belongs to the fatty acid desaturase type 2 family.</text>
</comment>
<dbReference type="Proteomes" id="UP000505210">
    <property type="component" value="Chromosome"/>
</dbReference>
<feature type="domain" description="Fatty acid desaturase" evidence="4">
    <location>
        <begin position="37"/>
        <end position="283"/>
    </location>
</feature>
<keyword evidence="3" id="KW-0812">Transmembrane</keyword>
<organism evidence="5 6">
    <name type="scientific">Thermoleptolyngbya sichuanensis A183</name>
    <dbReference type="NCBI Taxonomy" id="2737172"/>
    <lineage>
        <taxon>Bacteria</taxon>
        <taxon>Bacillati</taxon>
        <taxon>Cyanobacteriota</taxon>
        <taxon>Cyanophyceae</taxon>
        <taxon>Oculatellales</taxon>
        <taxon>Oculatellaceae</taxon>
        <taxon>Thermoleptolyngbya</taxon>
        <taxon>Thermoleptolyngbya sichuanensis</taxon>
    </lineage>
</organism>
<keyword evidence="3" id="KW-0472">Membrane</keyword>
<feature type="transmembrane region" description="Helical" evidence="3">
    <location>
        <begin position="169"/>
        <end position="187"/>
    </location>
</feature>
<name>A0A6M8B7X3_9CYAN</name>
<reference evidence="5 6" key="1">
    <citation type="submission" date="2020-05" db="EMBL/GenBank/DDBJ databases">
        <title>Complete genome sequence of of a novel Thermoleptolyngbya strain isolated from hot springs of Ganzi, Sichuan China.</title>
        <authorList>
            <person name="Tang J."/>
            <person name="Daroch M."/>
            <person name="Li L."/>
            <person name="Waleron K."/>
            <person name="Waleron M."/>
            <person name="Waleron M."/>
        </authorList>
    </citation>
    <scope>NUCLEOTIDE SEQUENCE [LARGE SCALE GENOMIC DNA]</scope>
    <source>
        <strain evidence="5 6">PKUAC-SCTA183</strain>
    </source>
</reference>
<dbReference type="EMBL" id="CP053661">
    <property type="protein sequence ID" value="QKD83124.1"/>
    <property type="molecule type" value="Genomic_DNA"/>
</dbReference>
<dbReference type="KEGG" id="theu:HPC62_13805"/>
<dbReference type="AlphaFoldDB" id="A0A6M8B7X3"/>
<evidence type="ECO:0000313" key="5">
    <source>
        <dbReference type="EMBL" id="QKD83124.1"/>
    </source>
</evidence>
<sequence length="300" mass="33738">MTLSVSTASFLKKLAIYGAIAAVTIPCILLFPFPFRLPFQFVMGVMFAHGVELSHEMIHQKHFGRRWGGAIGFLLGLPMGVEFTRYSLTHSYHHRAVGTPEDEESFSYDFGKLSAPLSFLLHLSMLSHYCTVARSLLSSLLGHEAAIRISMGSAGTTAPRWVIANVMRGYKVMALLLFGMGLITAVLQTPVFVHLWLVPLLFAGPVHALIELPEHWGCQRDTTDIMVNTRTILPSRFADWLTNGNCWHVEHHYKPALPMADLPRLHEAIAPQIKYLNLGYGEFYREFFTELWRSPVAPTD</sequence>
<evidence type="ECO:0000256" key="2">
    <source>
        <dbReference type="ARBA" id="ARBA00008749"/>
    </source>
</evidence>
<keyword evidence="6" id="KW-1185">Reference proteome</keyword>
<dbReference type="Pfam" id="PF00487">
    <property type="entry name" value="FA_desaturase"/>
    <property type="match status" value="1"/>
</dbReference>
<dbReference type="RefSeq" id="WP_172356568.1">
    <property type="nucleotide sequence ID" value="NZ_CP053661.1"/>
</dbReference>
<gene>
    <name evidence="5" type="ORF">HPC62_13805</name>
</gene>
<keyword evidence="3" id="KW-1133">Transmembrane helix</keyword>
<accession>A0A6M8B7X3</accession>